<dbReference type="InterPro" id="IPR039968">
    <property type="entry name" value="BcerS-like"/>
</dbReference>
<dbReference type="GO" id="GO:0016747">
    <property type="term" value="F:acyltransferase activity, transferring groups other than amino-acyl groups"/>
    <property type="evidence" value="ECO:0007669"/>
    <property type="project" value="InterPro"/>
</dbReference>
<dbReference type="PANTHER" id="PTHR41368:SF1">
    <property type="entry name" value="PROTEIN YGHO"/>
    <property type="match status" value="1"/>
</dbReference>
<protein>
    <recommendedName>
        <fullName evidence="1">N-acetyltransferase domain-containing protein</fullName>
    </recommendedName>
</protein>
<comment type="caution">
    <text evidence="2">The sequence shown here is derived from an EMBL/GenBank/DDBJ whole genome shotgun (WGS) entry which is preliminary data.</text>
</comment>
<proteinExistence type="predicted"/>
<accession>A0A0S7XSV5</accession>
<dbReference type="InterPro" id="IPR000182">
    <property type="entry name" value="GNAT_dom"/>
</dbReference>
<dbReference type="PANTHER" id="PTHR41368">
    <property type="entry name" value="PROTEIN YGHO"/>
    <property type="match status" value="1"/>
</dbReference>
<dbReference type="InterPro" id="IPR016181">
    <property type="entry name" value="Acyl_CoA_acyltransferase"/>
</dbReference>
<dbReference type="Proteomes" id="UP000051861">
    <property type="component" value="Unassembled WGS sequence"/>
</dbReference>
<evidence type="ECO:0000259" key="1">
    <source>
        <dbReference type="PROSITE" id="PS51186"/>
    </source>
</evidence>
<dbReference type="EMBL" id="LIZX01000116">
    <property type="protein sequence ID" value="KPJ65444.1"/>
    <property type="molecule type" value="Genomic_DNA"/>
</dbReference>
<dbReference type="SUPFAM" id="SSF55729">
    <property type="entry name" value="Acyl-CoA N-acyltransferases (Nat)"/>
    <property type="match status" value="1"/>
</dbReference>
<evidence type="ECO:0000313" key="2">
    <source>
        <dbReference type="EMBL" id="KPJ65444.1"/>
    </source>
</evidence>
<gene>
    <name evidence="2" type="ORF">AMJ44_10160</name>
</gene>
<dbReference type="AlphaFoldDB" id="A0A0S7XSV5"/>
<organism evidence="2 3">
    <name type="scientific">candidate division WOR-1 bacterium DG_54_3</name>
    <dbReference type="NCBI Taxonomy" id="1703775"/>
    <lineage>
        <taxon>Bacteria</taxon>
        <taxon>Bacillati</taxon>
        <taxon>Saganbacteria</taxon>
    </lineage>
</organism>
<name>A0A0S7XSV5_UNCSA</name>
<dbReference type="PROSITE" id="PS51186">
    <property type="entry name" value="GNAT"/>
    <property type="match status" value="1"/>
</dbReference>
<sequence>MAFSVRAVENRRDLKTFIRLPYRLYRHDKLWVPPLLSEERKKFLAKSNPILQHCDFELFLLYEDGKPVGRISAFVDWAAVNFWKARIGLFGSYECIDNPVGSALLLDAARKWLKLRGMERMRGPWSFTSQEWGSVVKGFDSPPSIMSPYNPPYYNREMEAFGLKKAKDLLVYELDTRQGYELPEDFLKWTDWIARKNKVTIRHLNMNRLEEDVKTIVDVANESTKANWGYVPATDAEAHDIAQSLKPIVDPEIVMIAEIEGRAVGYLIALPDVNTILKDLHGRLFPFGFLRLLSGLKKIRQYRIWGMGVIPQYHRKAMDALFYRKLYEVLRKKNPTRVEANYVLEDNVMMNNPILRLGFKESKRYRVYEMAI</sequence>
<reference evidence="2 3" key="1">
    <citation type="journal article" date="2015" name="Microbiome">
        <title>Genomic resolution of linkages in carbon, nitrogen, and sulfur cycling among widespread estuary sediment bacteria.</title>
        <authorList>
            <person name="Baker B.J."/>
            <person name="Lazar C.S."/>
            <person name="Teske A.P."/>
            <person name="Dick G.J."/>
        </authorList>
    </citation>
    <scope>NUCLEOTIDE SEQUENCE [LARGE SCALE GENOMIC DNA]</scope>
    <source>
        <strain evidence="2">DG_54_3</strain>
    </source>
</reference>
<dbReference type="Gene3D" id="3.40.630.30">
    <property type="match status" value="1"/>
</dbReference>
<feature type="domain" description="N-acetyltransferase" evidence="1">
    <location>
        <begin position="199"/>
        <end position="372"/>
    </location>
</feature>
<evidence type="ECO:0000313" key="3">
    <source>
        <dbReference type="Proteomes" id="UP000051861"/>
    </source>
</evidence>